<dbReference type="InterPro" id="IPR006157">
    <property type="entry name" value="FolB_dom"/>
</dbReference>
<keyword evidence="5" id="KW-0547">Nucleotide-binding</keyword>
<dbReference type="InterPro" id="IPR011005">
    <property type="entry name" value="Dihydropteroate_synth-like_sf"/>
</dbReference>
<dbReference type="Proteomes" id="UP000092321">
    <property type="component" value="Unassembled WGS sequence"/>
</dbReference>
<dbReference type="InterPro" id="IPR035907">
    <property type="entry name" value="Hppk_sf"/>
</dbReference>
<evidence type="ECO:0000256" key="6">
    <source>
        <dbReference type="ARBA" id="ARBA00022777"/>
    </source>
</evidence>
<evidence type="ECO:0000313" key="10">
    <source>
        <dbReference type="EMBL" id="OBA28657.1"/>
    </source>
</evidence>
<dbReference type="PROSITE" id="PS50972">
    <property type="entry name" value="PTERIN_BINDING"/>
    <property type="match status" value="1"/>
</dbReference>
<keyword evidence="6" id="KW-0418">Kinase</keyword>
<keyword evidence="11" id="KW-1185">Reference proteome</keyword>
<dbReference type="GO" id="GO:0004150">
    <property type="term" value="F:dihydroneopterin aldolase activity"/>
    <property type="evidence" value="ECO:0007669"/>
    <property type="project" value="InterPro"/>
</dbReference>
<dbReference type="Gene3D" id="3.20.20.20">
    <property type="entry name" value="Dihydropteroate synthase-like"/>
    <property type="match status" value="1"/>
</dbReference>
<dbReference type="SMART" id="SM00905">
    <property type="entry name" value="FolB"/>
    <property type="match status" value="2"/>
</dbReference>
<comment type="pathway">
    <text evidence="1">Cofactor biosynthesis; tetrahydrofolate biosynthesis; 2-amino-4-hydroxy-6-hydroxymethyl-7,8-dihydropteridine diphosphate from 7,8-dihydroneopterin triphosphate: step 4/4.</text>
</comment>
<dbReference type="GO" id="GO:0003848">
    <property type="term" value="F:2-amino-4-hydroxy-6-hydroxymethyldihydropteridine diphosphokinase activity"/>
    <property type="evidence" value="ECO:0007669"/>
    <property type="project" value="UniProtKB-EC"/>
</dbReference>
<evidence type="ECO:0000313" key="11">
    <source>
        <dbReference type="Proteomes" id="UP000092321"/>
    </source>
</evidence>
<keyword evidence="7" id="KW-0067">ATP-binding</keyword>
<dbReference type="PANTHER" id="PTHR20941">
    <property type="entry name" value="FOLATE SYNTHESIS PROTEINS"/>
    <property type="match status" value="1"/>
</dbReference>
<protein>
    <recommendedName>
        <fullName evidence="3">2-amino-4-hydroxy-6-hydroxymethyldihydropteridine diphosphokinase</fullName>
        <ecNumber evidence="3">2.7.6.3</ecNumber>
    </recommendedName>
</protein>
<dbReference type="GO" id="GO:0004156">
    <property type="term" value="F:dihydropteroate synthase activity"/>
    <property type="evidence" value="ECO:0007669"/>
    <property type="project" value="TreeGrafter"/>
</dbReference>
<keyword evidence="8" id="KW-0289">Folate biosynthesis</keyword>
<dbReference type="Gene3D" id="3.30.1130.10">
    <property type="match status" value="2"/>
</dbReference>
<keyword evidence="4" id="KW-0808">Transferase</keyword>
<dbReference type="UniPathway" id="UPA00077">
    <property type="reaction ID" value="UER00155"/>
</dbReference>
<dbReference type="EMBL" id="LXPE01000002">
    <property type="protein sequence ID" value="OBA28657.1"/>
    <property type="molecule type" value="Genomic_DNA"/>
</dbReference>
<organism evidence="10 11">
    <name type="scientific">Hanseniaspora valbyensis NRRL Y-1626</name>
    <dbReference type="NCBI Taxonomy" id="766949"/>
    <lineage>
        <taxon>Eukaryota</taxon>
        <taxon>Fungi</taxon>
        <taxon>Dikarya</taxon>
        <taxon>Ascomycota</taxon>
        <taxon>Saccharomycotina</taxon>
        <taxon>Saccharomycetes</taxon>
        <taxon>Saccharomycodales</taxon>
        <taxon>Saccharomycodaceae</taxon>
        <taxon>Hanseniaspora</taxon>
    </lineage>
</organism>
<dbReference type="Pfam" id="PF00809">
    <property type="entry name" value="Pterin_bind"/>
    <property type="match status" value="1"/>
</dbReference>
<dbReference type="InterPro" id="IPR000489">
    <property type="entry name" value="Pterin-binding_dom"/>
</dbReference>
<evidence type="ECO:0000259" key="9">
    <source>
        <dbReference type="PROSITE" id="PS50972"/>
    </source>
</evidence>
<dbReference type="SUPFAM" id="SSF55083">
    <property type="entry name" value="6-hydroxymethyl-7,8-dihydropterin pyrophosphokinase, HPPK"/>
    <property type="match status" value="1"/>
</dbReference>
<evidence type="ECO:0000256" key="8">
    <source>
        <dbReference type="ARBA" id="ARBA00022909"/>
    </source>
</evidence>
<dbReference type="GO" id="GO:0046654">
    <property type="term" value="P:tetrahydrofolate biosynthetic process"/>
    <property type="evidence" value="ECO:0007669"/>
    <property type="project" value="UniProtKB-UniPathway"/>
</dbReference>
<dbReference type="GO" id="GO:0016301">
    <property type="term" value="F:kinase activity"/>
    <property type="evidence" value="ECO:0007669"/>
    <property type="project" value="UniProtKB-KW"/>
</dbReference>
<evidence type="ECO:0000256" key="3">
    <source>
        <dbReference type="ARBA" id="ARBA00013253"/>
    </source>
</evidence>
<accession>A0A1B7TIU3</accession>
<dbReference type="Gene3D" id="3.30.70.560">
    <property type="entry name" value="7,8-Dihydro-6-hydroxymethylpterin-pyrophosphokinase HPPK"/>
    <property type="match status" value="1"/>
</dbReference>
<evidence type="ECO:0000256" key="4">
    <source>
        <dbReference type="ARBA" id="ARBA00022679"/>
    </source>
</evidence>
<evidence type="ECO:0000256" key="2">
    <source>
        <dbReference type="ARBA" id="ARBA00009640"/>
    </source>
</evidence>
<dbReference type="Pfam" id="PF01288">
    <property type="entry name" value="HPPK"/>
    <property type="match status" value="1"/>
</dbReference>
<dbReference type="GO" id="GO:0046656">
    <property type="term" value="P:folic acid biosynthetic process"/>
    <property type="evidence" value="ECO:0007669"/>
    <property type="project" value="UniProtKB-KW"/>
</dbReference>
<dbReference type="CDD" id="cd00483">
    <property type="entry name" value="HPPK"/>
    <property type="match status" value="1"/>
</dbReference>
<dbReference type="Pfam" id="PF02152">
    <property type="entry name" value="FolB"/>
    <property type="match status" value="2"/>
</dbReference>
<evidence type="ECO:0000256" key="5">
    <source>
        <dbReference type="ARBA" id="ARBA00022741"/>
    </source>
</evidence>
<feature type="domain" description="Pterin-binding" evidence="9">
    <location>
        <begin position="501"/>
        <end position="768"/>
    </location>
</feature>
<gene>
    <name evidence="10" type="ORF">HANVADRAFT_20997</name>
</gene>
<dbReference type="PROSITE" id="PS00794">
    <property type="entry name" value="HPPK"/>
    <property type="match status" value="1"/>
</dbReference>
<dbReference type="InterPro" id="IPR000550">
    <property type="entry name" value="Hppk"/>
</dbReference>
<dbReference type="OrthoDB" id="615426at2759"/>
<dbReference type="NCBIfam" id="TIGR00526">
    <property type="entry name" value="folB_dom"/>
    <property type="match status" value="2"/>
</dbReference>
<dbReference type="GO" id="GO:0005524">
    <property type="term" value="F:ATP binding"/>
    <property type="evidence" value="ECO:0007669"/>
    <property type="project" value="UniProtKB-KW"/>
</dbReference>
<dbReference type="InterPro" id="IPR043133">
    <property type="entry name" value="GTP-CH-I_C/QueF"/>
</dbReference>
<name>A0A1B7TIU3_9ASCO</name>
<evidence type="ECO:0000256" key="1">
    <source>
        <dbReference type="ARBA" id="ARBA00005051"/>
    </source>
</evidence>
<reference evidence="11" key="1">
    <citation type="journal article" date="2016" name="Proc. Natl. Acad. Sci. U.S.A.">
        <title>Comparative genomics of biotechnologically important yeasts.</title>
        <authorList>
            <person name="Riley R."/>
            <person name="Haridas S."/>
            <person name="Wolfe K.H."/>
            <person name="Lopes M.R."/>
            <person name="Hittinger C.T."/>
            <person name="Goeker M."/>
            <person name="Salamov A.A."/>
            <person name="Wisecaver J.H."/>
            <person name="Long T.M."/>
            <person name="Calvey C.H."/>
            <person name="Aerts A.L."/>
            <person name="Barry K.W."/>
            <person name="Choi C."/>
            <person name="Clum A."/>
            <person name="Coughlan A.Y."/>
            <person name="Deshpande S."/>
            <person name="Douglass A.P."/>
            <person name="Hanson S.J."/>
            <person name="Klenk H.-P."/>
            <person name="LaButti K.M."/>
            <person name="Lapidus A."/>
            <person name="Lindquist E.A."/>
            <person name="Lipzen A.M."/>
            <person name="Meier-Kolthoff J.P."/>
            <person name="Ohm R.A."/>
            <person name="Otillar R.P."/>
            <person name="Pangilinan J.L."/>
            <person name="Peng Y."/>
            <person name="Rokas A."/>
            <person name="Rosa C.A."/>
            <person name="Scheuner C."/>
            <person name="Sibirny A.A."/>
            <person name="Slot J.C."/>
            <person name="Stielow J.B."/>
            <person name="Sun H."/>
            <person name="Kurtzman C.P."/>
            <person name="Blackwell M."/>
            <person name="Grigoriev I.V."/>
            <person name="Jeffries T.W."/>
        </authorList>
    </citation>
    <scope>NUCLEOTIDE SEQUENCE [LARGE SCALE GENOMIC DNA]</scope>
    <source>
        <strain evidence="11">NRRL Y-1626</strain>
    </source>
</reference>
<sequence length="774" mass="88456">MLKHFLNNSVHKFSEKTRFFSNTNLYYSTKNLVPVLHDAIYVEKLNINTVVGKNLWNIKTKQRMQVSLQYSTDFTKSSDQDDLSNTLNYAVLSKGIMVHLENNSYDNIFQLNKNLVKYLENNYGSSGKKIDITLDTTLLESHIRTNSVTLRYDTKKGTTIVIKNLRVLTYIGVFTFERLQKQYMDLELHISLKKDFEKEDNELNSVYDKFDIHKLVYSVVNFLESSNFKTVETLVNDTSNVIMAEDKAGIISKTKVKVIKPQAILQCETGVGVSCIRTPENFTLIKKTINKNEPVTQESDFNLPIPATKLPPKGGKFKVYLSLGTNQGDKLANIQTAINFLQKIPEISKILKVSSIYKSMPMYFTDQSQFYNLALSLETTLQPIELLKKLKEIEYDVLHRVKLFDNGPRPIDLDIIYYMHNGKHILVNDPTLIVPHKLMLERGFVLLPLTEILDIDDSVHPVSFEPVQNQLEQIRKENGLDLERVTPLDIGKEIEWHKGKTNIMNIVNVTSDSFSDGSVDPSEFISKLETLKKTVGGNIVDIGGCSTNPKSIEQISEKEEIERINSIINLVDREHFIVSLDSYRINVIENFIEKIDIINDIGFDFYGKVDRLSELLVKYPGKCYILNHVPGNSIHELKKIETSKAKADPKISEIVANDLLKKFNYLLSKGVNASQIILDPGIGFGKKTKENFGLIKNFKKNWNEISNEYKDIPVLFGYSRKRFLNIGDESLTPVERDFEGCILLTEIARQSNVMVRTHNIDLTNRTLAILKKLE</sequence>
<dbReference type="SUPFAM" id="SSF51717">
    <property type="entry name" value="Dihydropteroate synthetase-like"/>
    <property type="match status" value="1"/>
</dbReference>
<dbReference type="NCBIfam" id="TIGR01498">
    <property type="entry name" value="folK"/>
    <property type="match status" value="1"/>
</dbReference>
<dbReference type="EC" id="2.7.6.3" evidence="3"/>
<dbReference type="PANTHER" id="PTHR20941:SF1">
    <property type="entry name" value="FOLIC ACID SYNTHESIS PROTEIN FOL1"/>
    <property type="match status" value="1"/>
</dbReference>
<evidence type="ECO:0000256" key="7">
    <source>
        <dbReference type="ARBA" id="ARBA00022840"/>
    </source>
</evidence>
<dbReference type="GO" id="GO:0005740">
    <property type="term" value="C:mitochondrial envelope"/>
    <property type="evidence" value="ECO:0007669"/>
    <property type="project" value="TreeGrafter"/>
</dbReference>
<dbReference type="InterPro" id="IPR045031">
    <property type="entry name" value="DHP_synth-like"/>
</dbReference>
<proteinExistence type="inferred from homology"/>
<comment type="caution">
    <text evidence="10">The sequence shown here is derived from an EMBL/GenBank/DDBJ whole genome shotgun (WGS) entry which is preliminary data.</text>
</comment>
<dbReference type="AlphaFoldDB" id="A0A1B7TIU3"/>
<comment type="similarity">
    <text evidence="2">In the N-terminal section; belongs to the DHNA family.</text>
</comment>
<dbReference type="SUPFAM" id="SSF55620">
    <property type="entry name" value="Tetrahydrobiopterin biosynthesis enzymes-like"/>
    <property type="match status" value="2"/>
</dbReference>